<dbReference type="GO" id="GO:0000977">
    <property type="term" value="F:RNA polymerase II transcription regulatory region sequence-specific DNA binding"/>
    <property type="evidence" value="ECO:0007669"/>
    <property type="project" value="TreeGrafter"/>
</dbReference>
<evidence type="ECO:0000256" key="1">
    <source>
        <dbReference type="ARBA" id="ARBA00022723"/>
    </source>
</evidence>
<organism evidence="8 9">
    <name type="scientific">Aspergillus tubingensis (strain CBS 134.48)</name>
    <dbReference type="NCBI Taxonomy" id="767770"/>
    <lineage>
        <taxon>Eukaryota</taxon>
        <taxon>Fungi</taxon>
        <taxon>Dikarya</taxon>
        <taxon>Ascomycota</taxon>
        <taxon>Pezizomycotina</taxon>
        <taxon>Eurotiomycetes</taxon>
        <taxon>Eurotiomycetidae</taxon>
        <taxon>Eurotiales</taxon>
        <taxon>Aspergillaceae</taxon>
        <taxon>Aspergillus</taxon>
        <taxon>Aspergillus subgen. Circumdati</taxon>
    </lineage>
</organism>
<dbReference type="SMART" id="SM00355">
    <property type="entry name" value="ZnF_C2H2"/>
    <property type="match status" value="3"/>
</dbReference>
<dbReference type="InterPro" id="IPR036236">
    <property type="entry name" value="Znf_C2H2_sf"/>
</dbReference>
<dbReference type="VEuPathDB" id="FungiDB:ASPTUDRAFT_60590"/>
<dbReference type="GO" id="GO:0005634">
    <property type="term" value="C:nucleus"/>
    <property type="evidence" value="ECO:0007669"/>
    <property type="project" value="TreeGrafter"/>
</dbReference>
<dbReference type="GO" id="GO:0000981">
    <property type="term" value="F:DNA-binding transcription factor activity, RNA polymerase II-specific"/>
    <property type="evidence" value="ECO:0007669"/>
    <property type="project" value="TreeGrafter"/>
</dbReference>
<dbReference type="OrthoDB" id="654211at2759"/>
<protein>
    <recommendedName>
        <fullName evidence="7">C2H2-type domain-containing protein</fullName>
    </recommendedName>
</protein>
<dbReference type="GO" id="GO:0008270">
    <property type="term" value="F:zinc ion binding"/>
    <property type="evidence" value="ECO:0007669"/>
    <property type="project" value="UniProtKB-KW"/>
</dbReference>
<keyword evidence="9" id="KW-1185">Reference proteome</keyword>
<dbReference type="InterPro" id="IPR013087">
    <property type="entry name" value="Znf_C2H2_type"/>
</dbReference>
<gene>
    <name evidence="8" type="ORF">ASPTUDRAFT_60590</name>
</gene>
<evidence type="ECO:0000313" key="9">
    <source>
        <dbReference type="Proteomes" id="UP000184304"/>
    </source>
</evidence>
<dbReference type="PROSITE" id="PS00028">
    <property type="entry name" value="ZINC_FINGER_C2H2_1"/>
    <property type="match status" value="1"/>
</dbReference>
<evidence type="ECO:0000256" key="3">
    <source>
        <dbReference type="ARBA" id="ARBA00022771"/>
    </source>
</evidence>
<evidence type="ECO:0000256" key="2">
    <source>
        <dbReference type="ARBA" id="ARBA00022737"/>
    </source>
</evidence>
<dbReference type="STRING" id="767770.A0A1L9NHN3"/>
<dbReference type="OMA" id="EDFAQNQ"/>
<evidence type="ECO:0000256" key="4">
    <source>
        <dbReference type="ARBA" id="ARBA00022833"/>
    </source>
</evidence>
<evidence type="ECO:0000259" key="7">
    <source>
        <dbReference type="PROSITE" id="PS50157"/>
    </source>
</evidence>
<dbReference type="SUPFAM" id="SSF57667">
    <property type="entry name" value="beta-beta-alpha zinc fingers"/>
    <property type="match status" value="1"/>
</dbReference>
<proteinExistence type="predicted"/>
<evidence type="ECO:0000313" key="8">
    <source>
        <dbReference type="EMBL" id="OJI88769.1"/>
    </source>
</evidence>
<dbReference type="AlphaFoldDB" id="A0A1L9NHN3"/>
<keyword evidence="1" id="KW-0479">Metal-binding</keyword>
<feature type="region of interest" description="Disordered" evidence="6">
    <location>
        <begin position="1"/>
        <end position="20"/>
    </location>
</feature>
<evidence type="ECO:0000256" key="5">
    <source>
        <dbReference type="PROSITE-ProRule" id="PRU00042"/>
    </source>
</evidence>
<accession>A0A1L9NHN3</accession>
<dbReference type="EMBL" id="KV878178">
    <property type="protein sequence ID" value="OJI88769.1"/>
    <property type="molecule type" value="Genomic_DNA"/>
</dbReference>
<evidence type="ECO:0000256" key="6">
    <source>
        <dbReference type="SAM" id="MobiDB-lite"/>
    </source>
</evidence>
<dbReference type="FunFam" id="3.30.160.60:FF:000100">
    <property type="entry name" value="Zinc finger 45-like"/>
    <property type="match status" value="1"/>
</dbReference>
<dbReference type="PROSITE" id="PS50157">
    <property type="entry name" value="ZINC_FINGER_C2H2_2"/>
    <property type="match status" value="1"/>
</dbReference>
<keyword evidence="3 5" id="KW-0863">Zinc-finger</keyword>
<dbReference type="Gene3D" id="3.30.160.60">
    <property type="entry name" value="Classic Zinc Finger"/>
    <property type="match status" value="2"/>
</dbReference>
<keyword evidence="4" id="KW-0862">Zinc</keyword>
<dbReference type="Pfam" id="PF00096">
    <property type="entry name" value="zf-C2H2"/>
    <property type="match status" value="1"/>
</dbReference>
<keyword evidence="2" id="KW-0677">Repeat</keyword>
<sequence length="275" mass="30483">MTTVSLGQAEDGSHPAWPQDEVTSSLVGRVGFVGFSPIYSGADLSSFSLEGYCDPMVIGGRQGEILAPPSTIVTDTVIGNSREPSWPEQYLDLIAPNSLLYLEDFAQNQSHSANLVEASTLTTRRGLDGCLSDEGYERTTAAVVVGGRADSGTYVSRFQEVPMPSYDHDISPEDGLYHCQDRACVAQTGFSRKCDLQKHMRSHVKPVKCPICTVTKAQQVHMRRHMEVHHGGWARQWWQVGVVCELCGKSFTRRDNLRRHHRSQHEDFSSLSVSD</sequence>
<dbReference type="PANTHER" id="PTHR24409">
    <property type="entry name" value="ZINC FINGER PROTEIN 142"/>
    <property type="match status" value="1"/>
</dbReference>
<name>A0A1L9NHN3_ASPTC</name>
<reference evidence="9" key="1">
    <citation type="journal article" date="2017" name="Genome Biol.">
        <title>Comparative genomics reveals high biological diversity and specific adaptations in the industrially and medically important fungal genus Aspergillus.</title>
        <authorList>
            <person name="de Vries R.P."/>
            <person name="Riley R."/>
            <person name="Wiebenga A."/>
            <person name="Aguilar-Osorio G."/>
            <person name="Amillis S."/>
            <person name="Uchima C.A."/>
            <person name="Anderluh G."/>
            <person name="Asadollahi M."/>
            <person name="Askin M."/>
            <person name="Barry K."/>
            <person name="Battaglia E."/>
            <person name="Bayram O."/>
            <person name="Benocci T."/>
            <person name="Braus-Stromeyer S.A."/>
            <person name="Caldana C."/>
            <person name="Canovas D."/>
            <person name="Cerqueira G.C."/>
            <person name="Chen F."/>
            <person name="Chen W."/>
            <person name="Choi C."/>
            <person name="Clum A."/>
            <person name="Dos Santos R.A."/>
            <person name="Damasio A.R."/>
            <person name="Diallinas G."/>
            <person name="Emri T."/>
            <person name="Fekete E."/>
            <person name="Flipphi M."/>
            <person name="Freyberg S."/>
            <person name="Gallo A."/>
            <person name="Gournas C."/>
            <person name="Habgood R."/>
            <person name="Hainaut M."/>
            <person name="Harispe M.L."/>
            <person name="Henrissat B."/>
            <person name="Hilden K.S."/>
            <person name="Hope R."/>
            <person name="Hossain A."/>
            <person name="Karabika E."/>
            <person name="Karaffa L."/>
            <person name="Karanyi Z."/>
            <person name="Krasevec N."/>
            <person name="Kuo A."/>
            <person name="Kusch H."/>
            <person name="LaButti K."/>
            <person name="Lagendijk E.L."/>
            <person name="Lapidus A."/>
            <person name="Levasseur A."/>
            <person name="Lindquist E."/>
            <person name="Lipzen A."/>
            <person name="Logrieco A.F."/>
            <person name="MacCabe A."/>
            <person name="Maekelae M.R."/>
            <person name="Malavazi I."/>
            <person name="Melin P."/>
            <person name="Meyer V."/>
            <person name="Mielnichuk N."/>
            <person name="Miskei M."/>
            <person name="Molnar A.P."/>
            <person name="Mule G."/>
            <person name="Ngan C.Y."/>
            <person name="Orejas M."/>
            <person name="Orosz E."/>
            <person name="Ouedraogo J.P."/>
            <person name="Overkamp K.M."/>
            <person name="Park H.-S."/>
            <person name="Perrone G."/>
            <person name="Piumi F."/>
            <person name="Punt P.J."/>
            <person name="Ram A.F."/>
            <person name="Ramon A."/>
            <person name="Rauscher S."/>
            <person name="Record E."/>
            <person name="Riano-Pachon D.M."/>
            <person name="Robert V."/>
            <person name="Roehrig J."/>
            <person name="Ruller R."/>
            <person name="Salamov A."/>
            <person name="Salih N.S."/>
            <person name="Samson R.A."/>
            <person name="Sandor E."/>
            <person name="Sanguinetti M."/>
            <person name="Schuetze T."/>
            <person name="Sepcic K."/>
            <person name="Shelest E."/>
            <person name="Sherlock G."/>
            <person name="Sophianopoulou V."/>
            <person name="Squina F.M."/>
            <person name="Sun H."/>
            <person name="Susca A."/>
            <person name="Todd R.B."/>
            <person name="Tsang A."/>
            <person name="Unkles S.E."/>
            <person name="van de Wiele N."/>
            <person name="van Rossen-Uffink D."/>
            <person name="Oliveira J.V."/>
            <person name="Vesth T.C."/>
            <person name="Visser J."/>
            <person name="Yu J.-H."/>
            <person name="Zhou M."/>
            <person name="Andersen M.R."/>
            <person name="Archer D.B."/>
            <person name="Baker S.E."/>
            <person name="Benoit I."/>
            <person name="Brakhage A.A."/>
            <person name="Braus G.H."/>
            <person name="Fischer R."/>
            <person name="Frisvad J.C."/>
            <person name="Goldman G.H."/>
            <person name="Houbraken J."/>
            <person name="Oakley B."/>
            <person name="Pocsi I."/>
            <person name="Scazzocchio C."/>
            <person name="Seiboth B."/>
            <person name="vanKuyk P.A."/>
            <person name="Wortman J."/>
            <person name="Dyer P.S."/>
            <person name="Grigoriev I.V."/>
        </authorList>
    </citation>
    <scope>NUCLEOTIDE SEQUENCE [LARGE SCALE GENOMIC DNA]</scope>
    <source>
        <strain evidence="9">CBS 134.48</strain>
    </source>
</reference>
<dbReference type="Proteomes" id="UP000184304">
    <property type="component" value="Unassembled WGS sequence"/>
</dbReference>
<feature type="domain" description="C2H2-type" evidence="7">
    <location>
        <begin position="242"/>
        <end position="270"/>
    </location>
</feature>
<dbReference type="PANTHER" id="PTHR24409:SF295">
    <property type="entry name" value="AZ2-RELATED"/>
    <property type="match status" value="1"/>
</dbReference>